<evidence type="ECO:0000313" key="3">
    <source>
        <dbReference type="Proteomes" id="UP001437256"/>
    </source>
</evidence>
<keyword evidence="1" id="KW-0732">Signal</keyword>
<accession>A0ABR3A0T5</accession>
<dbReference type="EC" id="3.4.22.49" evidence="2"/>
<gene>
    <name evidence="2" type="primary">ESP1_1</name>
    <name evidence="2" type="ORF">AAF712_006109</name>
</gene>
<comment type="caution">
    <text evidence="2">The sequence shown here is derived from an EMBL/GenBank/DDBJ whole genome shotgun (WGS) entry which is preliminary data.</text>
</comment>
<dbReference type="EMBL" id="JBBXMP010000031">
    <property type="protein sequence ID" value="KAL0066914.1"/>
    <property type="molecule type" value="Genomic_DNA"/>
</dbReference>
<evidence type="ECO:0000256" key="1">
    <source>
        <dbReference type="SAM" id="SignalP"/>
    </source>
</evidence>
<keyword evidence="3" id="KW-1185">Reference proteome</keyword>
<feature type="chain" id="PRO_5047286212" evidence="1">
    <location>
        <begin position="28"/>
        <end position="105"/>
    </location>
</feature>
<dbReference type="GO" id="GO:0016787">
    <property type="term" value="F:hydrolase activity"/>
    <property type="evidence" value="ECO:0007669"/>
    <property type="project" value="UniProtKB-KW"/>
</dbReference>
<proteinExistence type="predicted"/>
<sequence>MRNINSASQHAILAFSVWLATVTGKSAQKSSVSSDAIASASKATINLQTLRKLGSRDVDIERAAMSVLGKLVALELYESALQVMKRCSWTGMRHRRSHVGRTSSI</sequence>
<dbReference type="Proteomes" id="UP001437256">
    <property type="component" value="Unassembled WGS sequence"/>
</dbReference>
<feature type="signal peptide" evidence="1">
    <location>
        <begin position="1"/>
        <end position="27"/>
    </location>
</feature>
<keyword evidence="2" id="KW-0378">Hydrolase</keyword>
<protein>
    <submittedName>
        <fullName evidence="2">Separin protein</fullName>
        <ecNumber evidence="2">3.4.22.49</ecNumber>
    </submittedName>
</protein>
<evidence type="ECO:0000313" key="2">
    <source>
        <dbReference type="EMBL" id="KAL0066914.1"/>
    </source>
</evidence>
<reference evidence="2 3" key="1">
    <citation type="submission" date="2024-05" db="EMBL/GenBank/DDBJ databases">
        <title>A draft genome resource for the thread blight pathogen Marasmius tenuissimus strain MS-2.</title>
        <authorList>
            <person name="Yulfo-Soto G.E."/>
            <person name="Baruah I.K."/>
            <person name="Amoako-Attah I."/>
            <person name="Bukari Y."/>
            <person name="Meinhardt L.W."/>
            <person name="Bailey B.A."/>
            <person name="Cohen S.P."/>
        </authorList>
    </citation>
    <scope>NUCLEOTIDE SEQUENCE [LARGE SCALE GENOMIC DNA]</scope>
    <source>
        <strain evidence="2 3">MS-2</strain>
    </source>
</reference>
<organism evidence="2 3">
    <name type="scientific">Marasmius tenuissimus</name>
    <dbReference type="NCBI Taxonomy" id="585030"/>
    <lineage>
        <taxon>Eukaryota</taxon>
        <taxon>Fungi</taxon>
        <taxon>Dikarya</taxon>
        <taxon>Basidiomycota</taxon>
        <taxon>Agaricomycotina</taxon>
        <taxon>Agaricomycetes</taxon>
        <taxon>Agaricomycetidae</taxon>
        <taxon>Agaricales</taxon>
        <taxon>Marasmiineae</taxon>
        <taxon>Marasmiaceae</taxon>
        <taxon>Marasmius</taxon>
    </lineage>
</organism>
<name>A0ABR3A0T5_9AGAR</name>